<dbReference type="InterPro" id="IPR055207">
    <property type="entry name" value="POLR3C_WHD"/>
</dbReference>
<dbReference type="AlphaFoldDB" id="A0A0D2I131"/>
<dbReference type="GO" id="GO:0006351">
    <property type="term" value="P:DNA-templated transcription"/>
    <property type="evidence" value="ECO:0007669"/>
    <property type="project" value="InterPro"/>
</dbReference>
<feature type="domain" description="RNA polymerase III Rpc82 C -terminal" evidence="9">
    <location>
        <begin position="164"/>
        <end position="394"/>
    </location>
</feature>
<evidence type="ECO:0000313" key="13">
    <source>
        <dbReference type="Proteomes" id="UP000053617"/>
    </source>
</evidence>
<keyword evidence="4 8" id="KW-0240">DNA-directed RNA polymerase</keyword>
<evidence type="ECO:0000256" key="6">
    <source>
        <dbReference type="ARBA" id="ARBA00023242"/>
    </source>
</evidence>
<evidence type="ECO:0000256" key="7">
    <source>
        <dbReference type="ARBA" id="ARBA00025127"/>
    </source>
</evidence>
<dbReference type="PANTHER" id="PTHR12949:SF0">
    <property type="entry name" value="DNA-DIRECTED RNA POLYMERASE III SUBUNIT RPC3"/>
    <property type="match status" value="1"/>
</dbReference>
<dbReference type="GO" id="GO:0003697">
    <property type="term" value="F:single-stranded DNA binding"/>
    <property type="evidence" value="ECO:0007669"/>
    <property type="project" value="UniProtKB-UniRule"/>
</dbReference>
<gene>
    <name evidence="12" type="ORF">Z518_11411</name>
</gene>
<dbReference type="HOGENOM" id="CLU_023294_0_0_1"/>
<evidence type="ECO:0000256" key="1">
    <source>
        <dbReference type="ARBA" id="ARBA00004123"/>
    </source>
</evidence>
<keyword evidence="6 8" id="KW-0539">Nucleus</keyword>
<dbReference type="EMBL" id="KN847487">
    <property type="protein sequence ID" value="KIW99423.1"/>
    <property type="molecule type" value="Genomic_DNA"/>
</dbReference>
<comment type="similarity">
    <text evidence="2 8">Belongs to the RNA polymerase beta chain family.</text>
</comment>
<evidence type="ECO:0000256" key="2">
    <source>
        <dbReference type="ARBA" id="ARBA00006835"/>
    </source>
</evidence>
<keyword evidence="5 8" id="KW-0804">Transcription</keyword>
<dbReference type="InterPro" id="IPR039748">
    <property type="entry name" value="RPC3"/>
</dbReference>
<dbReference type="Pfam" id="PF22536">
    <property type="entry name" value="WHD_POLR3C"/>
    <property type="match status" value="1"/>
</dbReference>
<comment type="subunit">
    <text evidence="3 8">Component of the RNA polymerase III (Pol III) complex consisting of 17 subunits.</text>
</comment>
<dbReference type="GO" id="GO:0005666">
    <property type="term" value="C:RNA polymerase III complex"/>
    <property type="evidence" value="ECO:0007669"/>
    <property type="project" value="UniProtKB-UniRule"/>
</dbReference>
<sequence>MEEFSRLCCLIVEDVYGGFLARIFQQLSQLGRLSANQLAQRCRLPLRHVKTGMAALIQLRLIYHHTTPDGLSTYQANTYNAYNLVRAGKLMALVERNLGPVAARIMKILNVLGSATAGELESRVFGDEASGFKRKSAPLTNGFSDDRNEPGVDSRSKTYFRAMLRQLADKKYIVAVRDAHFQSLFDARQDVERHLRSLGTLPSGKGKKLQSDIDEKVNAELETRLDATVPTATILQEFETRSSNAETGNTSQDKTVLCINYANLIVSIRNEKIASTAEKLFGNHTAQIARAACLQIDIDSEPLKLQSSNDPSASTHKLNMSRISHDLVDQGTSNSFDESEENGWPVGAHLANGHHVYSTNGTKDLRDVENHLAVLAEGPFSFFFREPKSDSWAIHKKKMDDFLRDRELIRLMGESLSGPALRIIRMLIDKGKADEKTLQEVGLLGAKEVRRCLAQMQMMGFLELQEVPREPQRQPNRTIFLWFYDAERVRKVFLGRLYKAMSRLFQHLQLERGKLSSTLSKIERSDVQGSEPEMLSPAELQVLYQWRQRETWLLAEINRLDDSVAILRDL</sequence>
<evidence type="ECO:0000256" key="4">
    <source>
        <dbReference type="ARBA" id="ARBA00022478"/>
    </source>
</evidence>
<dbReference type="InterPro" id="IPR013197">
    <property type="entry name" value="RNA_pol_III_RPC82-rel_HTH"/>
</dbReference>
<evidence type="ECO:0000256" key="8">
    <source>
        <dbReference type="RuleBase" id="RU367076"/>
    </source>
</evidence>
<dbReference type="Gene3D" id="1.10.10.10">
    <property type="entry name" value="Winged helix-like DNA-binding domain superfamily/Winged helix DNA-binding domain"/>
    <property type="match status" value="2"/>
</dbReference>
<evidence type="ECO:0000256" key="3">
    <source>
        <dbReference type="ARBA" id="ARBA00011206"/>
    </source>
</evidence>
<organism evidence="12 13">
    <name type="scientific">Rhinocladiella mackenziei CBS 650.93</name>
    <dbReference type="NCBI Taxonomy" id="1442369"/>
    <lineage>
        <taxon>Eukaryota</taxon>
        <taxon>Fungi</taxon>
        <taxon>Dikarya</taxon>
        <taxon>Ascomycota</taxon>
        <taxon>Pezizomycotina</taxon>
        <taxon>Eurotiomycetes</taxon>
        <taxon>Chaetothyriomycetidae</taxon>
        <taxon>Chaetothyriales</taxon>
        <taxon>Herpotrichiellaceae</taxon>
        <taxon>Rhinocladiella</taxon>
    </lineage>
</organism>
<evidence type="ECO:0000259" key="10">
    <source>
        <dbReference type="Pfam" id="PF08221"/>
    </source>
</evidence>
<dbReference type="GeneID" id="25299482"/>
<dbReference type="InterPro" id="IPR008806">
    <property type="entry name" value="RNA_pol_III_Rpc82_C"/>
</dbReference>
<evidence type="ECO:0000259" key="11">
    <source>
        <dbReference type="Pfam" id="PF22536"/>
    </source>
</evidence>
<accession>A0A0D2I131</accession>
<name>A0A0D2I131_9EURO</name>
<reference evidence="12 13" key="1">
    <citation type="submission" date="2015-01" db="EMBL/GenBank/DDBJ databases">
        <title>The Genome Sequence of Rhinocladiella mackenzie CBS 650.93.</title>
        <authorList>
            <consortium name="The Broad Institute Genomics Platform"/>
            <person name="Cuomo C."/>
            <person name="de Hoog S."/>
            <person name="Gorbushina A."/>
            <person name="Stielow B."/>
            <person name="Teixiera M."/>
            <person name="Abouelleil A."/>
            <person name="Chapman S.B."/>
            <person name="Priest M."/>
            <person name="Young S.K."/>
            <person name="Wortman J."/>
            <person name="Nusbaum C."/>
            <person name="Birren B."/>
        </authorList>
    </citation>
    <scope>NUCLEOTIDE SEQUENCE [LARGE SCALE GENOMIC DNA]</scope>
    <source>
        <strain evidence="12 13">CBS 650.93</strain>
    </source>
</reference>
<evidence type="ECO:0000259" key="9">
    <source>
        <dbReference type="Pfam" id="PF05645"/>
    </source>
</evidence>
<comment type="function">
    <text evidence="7 8">DNA-dependent RNA polymerase catalyzes the transcription of DNA into RNA using the four ribonucleoside triphosphates as substrates. Specific core component of RNA polymerase III which synthesizes small RNAs, such as 5S rRNA and tRNAs.</text>
</comment>
<keyword evidence="13" id="KW-1185">Reference proteome</keyword>
<feature type="domain" description="RNA polymerase III subunit RPC82-related helix-turn-helix" evidence="10">
    <location>
        <begin position="7"/>
        <end position="63"/>
    </location>
</feature>
<dbReference type="Pfam" id="PF08221">
    <property type="entry name" value="HTH_9"/>
    <property type="match status" value="1"/>
</dbReference>
<comment type="subcellular location">
    <subcellularLocation>
        <location evidence="1 8">Nucleus</location>
    </subcellularLocation>
</comment>
<dbReference type="PANTHER" id="PTHR12949">
    <property type="entry name" value="RNA POLYMERASE III DNA DIRECTED -RELATED"/>
    <property type="match status" value="1"/>
</dbReference>
<dbReference type="InterPro" id="IPR036388">
    <property type="entry name" value="WH-like_DNA-bd_sf"/>
</dbReference>
<dbReference type="VEuPathDB" id="FungiDB:Z518_11411"/>
<evidence type="ECO:0000313" key="12">
    <source>
        <dbReference type="EMBL" id="KIW99423.1"/>
    </source>
</evidence>
<dbReference type="RefSeq" id="XP_013266560.1">
    <property type="nucleotide sequence ID" value="XM_013411106.1"/>
</dbReference>
<dbReference type="Pfam" id="PF05645">
    <property type="entry name" value="RNA_pol_Rpc82"/>
    <property type="match status" value="1"/>
</dbReference>
<dbReference type="STRING" id="1442369.A0A0D2I131"/>
<proteinExistence type="inferred from homology"/>
<dbReference type="Proteomes" id="UP000053617">
    <property type="component" value="Unassembled WGS sequence"/>
</dbReference>
<feature type="domain" description="DNA-directed RNA polymerase III subunit RPC3 winged-helix" evidence="11">
    <location>
        <begin position="416"/>
        <end position="483"/>
    </location>
</feature>
<evidence type="ECO:0000256" key="5">
    <source>
        <dbReference type="ARBA" id="ARBA00023163"/>
    </source>
</evidence>
<dbReference type="OrthoDB" id="272392at2759"/>
<protein>
    <recommendedName>
        <fullName evidence="8">DNA-directed RNA polymerase III subunit RPC3</fullName>
        <shortName evidence="8">RNA polymerase III subunit C3</shortName>
    </recommendedName>
</protein>